<comment type="subcellular location">
    <subcellularLocation>
        <location evidence="4">Cell outer membrane</location>
    </subcellularLocation>
</comment>
<evidence type="ECO:0000256" key="1">
    <source>
        <dbReference type="ARBA" id="ARBA00022729"/>
    </source>
</evidence>
<accession>A0A238Y2D0</accession>
<dbReference type="RefSeq" id="WP_089374531.1">
    <property type="nucleotide sequence ID" value="NZ_FZOA01000001.1"/>
</dbReference>
<reference evidence="9" key="1">
    <citation type="submission" date="2017-06" db="EMBL/GenBank/DDBJ databases">
        <authorList>
            <person name="Varghese N."/>
            <person name="Submissions S."/>
        </authorList>
    </citation>
    <scope>NUCLEOTIDE SEQUENCE [LARGE SCALE GENOMIC DNA]</scope>
    <source>
        <strain evidence="9">Ca-68</strain>
    </source>
</reference>
<dbReference type="Gene3D" id="2.60.450.10">
    <property type="entry name" value="Lipopolysaccharide (LPS) transport protein A like domain"/>
    <property type="match status" value="1"/>
</dbReference>
<gene>
    <name evidence="4" type="primary">lptD</name>
    <name evidence="8" type="ORF">SAMN05192560_0397</name>
</gene>
<keyword evidence="9" id="KW-1185">Reference proteome</keyword>
<feature type="region of interest" description="Disordered" evidence="5">
    <location>
        <begin position="157"/>
        <end position="187"/>
    </location>
</feature>
<dbReference type="GO" id="GO:1990351">
    <property type="term" value="C:transporter complex"/>
    <property type="evidence" value="ECO:0007669"/>
    <property type="project" value="TreeGrafter"/>
</dbReference>
<keyword evidence="1 4" id="KW-0732">Signal</keyword>
<evidence type="ECO:0000256" key="2">
    <source>
        <dbReference type="ARBA" id="ARBA00023136"/>
    </source>
</evidence>
<feature type="signal peptide" evidence="4">
    <location>
        <begin position="1"/>
        <end position="22"/>
    </location>
</feature>
<dbReference type="InterPro" id="IPR005653">
    <property type="entry name" value="OstA-like_N"/>
</dbReference>
<dbReference type="PANTHER" id="PTHR30189">
    <property type="entry name" value="LPS-ASSEMBLY PROTEIN"/>
    <property type="match status" value="1"/>
</dbReference>
<comment type="subunit">
    <text evidence="4">Component of the lipopolysaccharide transport and assembly complex. Interacts with LptE and LptA.</text>
</comment>
<feature type="domain" description="Organic solvent tolerance-like N-terminal" evidence="6">
    <location>
        <begin position="45"/>
        <end position="115"/>
    </location>
</feature>
<dbReference type="Pfam" id="PF04453">
    <property type="entry name" value="LptD"/>
    <property type="match status" value="1"/>
</dbReference>
<evidence type="ECO:0000256" key="4">
    <source>
        <dbReference type="HAMAP-Rule" id="MF_01411"/>
    </source>
</evidence>
<dbReference type="PANTHER" id="PTHR30189:SF1">
    <property type="entry name" value="LPS-ASSEMBLY PROTEIN LPTD"/>
    <property type="match status" value="1"/>
</dbReference>
<keyword evidence="2 4" id="KW-0472">Membrane</keyword>
<comment type="similarity">
    <text evidence="4">Belongs to the LptD family.</text>
</comment>
<organism evidence="8 9">
    <name type="scientific">Methylobacillus rhizosphaerae</name>
    <dbReference type="NCBI Taxonomy" id="551994"/>
    <lineage>
        <taxon>Bacteria</taxon>
        <taxon>Pseudomonadati</taxon>
        <taxon>Pseudomonadota</taxon>
        <taxon>Betaproteobacteria</taxon>
        <taxon>Nitrosomonadales</taxon>
        <taxon>Methylophilaceae</taxon>
        <taxon>Methylobacillus</taxon>
    </lineage>
</organism>
<feature type="chain" id="PRO_5013408167" description="LPS-assembly protein LptD" evidence="4">
    <location>
        <begin position="23"/>
        <end position="802"/>
    </location>
</feature>
<dbReference type="EMBL" id="FZOA01000001">
    <property type="protein sequence ID" value="SNR65446.1"/>
    <property type="molecule type" value="Genomic_DNA"/>
</dbReference>
<dbReference type="InterPro" id="IPR007543">
    <property type="entry name" value="LptD_C"/>
</dbReference>
<evidence type="ECO:0000313" key="9">
    <source>
        <dbReference type="Proteomes" id="UP000198305"/>
    </source>
</evidence>
<evidence type="ECO:0000259" key="6">
    <source>
        <dbReference type="Pfam" id="PF03968"/>
    </source>
</evidence>
<protein>
    <recommendedName>
        <fullName evidence="4">LPS-assembly protein LptD</fullName>
    </recommendedName>
</protein>
<dbReference type="Proteomes" id="UP000198305">
    <property type="component" value="Unassembled WGS sequence"/>
</dbReference>
<dbReference type="GO" id="GO:0015920">
    <property type="term" value="P:lipopolysaccharide transport"/>
    <property type="evidence" value="ECO:0007669"/>
    <property type="project" value="InterPro"/>
</dbReference>
<feature type="region of interest" description="Disordered" evidence="5">
    <location>
        <begin position="23"/>
        <end position="42"/>
    </location>
</feature>
<evidence type="ECO:0000313" key="8">
    <source>
        <dbReference type="EMBL" id="SNR65446.1"/>
    </source>
</evidence>
<dbReference type="InterPro" id="IPR050218">
    <property type="entry name" value="LptD"/>
</dbReference>
<dbReference type="InterPro" id="IPR020889">
    <property type="entry name" value="LipoPS_assembly_LptD"/>
</dbReference>
<dbReference type="AlphaFoldDB" id="A0A238Y2D0"/>
<sequence precursor="true">MKIRPITFLTALVCLGFGHAHAETPSDKDPGSAPSENLPDPDAIVIEGDKIQVYLDRKLKSIGNASLTQDQQEVYGDTIEYDVQNEELHVIGNVRLETKGGRIKGPELRLNPAEGTGEMKQPTFELDNQLGSLPQFGISGNQRQDNDNLMYNTNATPLTQQNIEDSGYSPGLSRRQGASRGDASGVVFEGPDRKRLKDARYTTCEVGSDDWYIRAKELELDDYSRTGTARNARVEFQGVPILWTPWVNFSFMNQRKSGFLAPTWGTTSRSGFEFLMPFYWNIAPDMDATIGTRFLSKRGMQYQGEFRYLNEDYQGTANIEYLPSDTSSGENRYYAKFAHLHNFHNGWTAAYNLEKVSDEKYFSEMSTRIVTTSRVNLPQQAYVNYADENWTFNALVQKFQTLDGVNYPLQRLPQLTLTGDNDWGPFDVKLFTQWANFERNNDAIRTQSTLSGGTLDTLVTGKRLVAYPSISLPMSRPYGYITPKLGVHYTQYQVDNGDFTVSDSNGNITSQGIYQSQSRSLPIFSLDSGLYFERDTRVVNNRYTQTLEPRLYYVYIPYRDQSLIPVFDSSSSDLNMNSLFLENQFTGQDRINNANQLTLAVTSRLISKKTGEQRLAMTIGQRYYFADEKVYLPGVNPRSGDTSDIVGEISARLLNHWNLDIFGQYNTDRNVYVRNNINARYNPEPGKTLNIGYRYTEDRLEQINISGQWPLGKGWYGLGRWNYSLRENIPIEGVAGLEYDAGCWQARTVMQRVATATADANYALYFQLELGGLASIGQNPLKLLNRAIPGYTSSSLIPDSYQ</sequence>
<dbReference type="OrthoDB" id="9760225at2"/>
<dbReference type="GO" id="GO:0043165">
    <property type="term" value="P:Gram-negative-bacterium-type cell outer membrane assembly"/>
    <property type="evidence" value="ECO:0007669"/>
    <property type="project" value="UniProtKB-UniRule"/>
</dbReference>
<keyword evidence="3 4" id="KW-0998">Cell outer membrane</keyword>
<dbReference type="Pfam" id="PF03968">
    <property type="entry name" value="LptD_N"/>
    <property type="match status" value="1"/>
</dbReference>
<evidence type="ECO:0000256" key="3">
    <source>
        <dbReference type="ARBA" id="ARBA00023237"/>
    </source>
</evidence>
<proteinExistence type="inferred from homology"/>
<comment type="function">
    <text evidence="4">Together with LptE, is involved in the assembly of lipopolysaccharide (LPS) at the surface of the outer membrane.</text>
</comment>
<evidence type="ECO:0000259" key="7">
    <source>
        <dbReference type="Pfam" id="PF04453"/>
    </source>
</evidence>
<name>A0A238Y2D0_9PROT</name>
<dbReference type="GO" id="GO:0009279">
    <property type="term" value="C:cell outer membrane"/>
    <property type="evidence" value="ECO:0007669"/>
    <property type="project" value="UniProtKB-SubCell"/>
</dbReference>
<evidence type="ECO:0000256" key="5">
    <source>
        <dbReference type="SAM" id="MobiDB-lite"/>
    </source>
</evidence>
<feature type="domain" description="LptD C-terminal" evidence="7">
    <location>
        <begin position="331"/>
        <end position="715"/>
    </location>
</feature>
<comment type="caution">
    <text evidence="4">Lacks conserved residue(s) required for the propagation of feature annotation.</text>
</comment>
<dbReference type="HAMAP" id="MF_01411">
    <property type="entry name" value="LPS_assembly_LptD"/>
    <property type="match status" value="1"/>
</dbReference>